<keyword evidence="5 9" id="KW-0732">Signal</keyword>
<reference evidence="11 12" key="1">
    <citation type="submission" date="2023-10" db="EMBL/GenBank/DDBJ databases">
        <title>Chromosome-scale genome assembly provides insights into flower coloration mechanisms of Canna indica.</title>
        <authorList>
            <person name="Li C."/>
        </authorList>
    </citation>
    <scope>NUCLEOTIDE SEQUENCE [LARGE SCALE GENOMIC DNA]</scope>
    <source>
        <tissue evidence="11">Flower</tissue>
    </source>
</reference>
<dbReference type="SUPFAM" id="SSF82153">
    <property type="entry name" value="FAS1 domain"/>
    <property type="match status" value="1"/>
</dbReference>
<feature type="signal peptide" evidence="9">
    <location>
        <begin position="1"/>
        <end position="25"/>
    </location>
</feature>
<feature type="region of interest" description="Disordered" evidence="8">
    <location>
        <begin position="191"/>
        <end position="218"/>
    </location>
</feature>
<evidence type="ECO:0000256" key="4">
    <source>
        <dbReference type="ARBA" id="ARBA00022622"/>
    </source>
</evidence>
<dbReference type="SMART" id="SM00554">
    <property type="entry name" value="FAS1"/>
    <property type="match status" value="1"/>
</dbReference>
<keyword evidence="3" id="KW-1003">Cell membrane</keyword>
<keyword evidence="6" id="KW-0472">Membrane</keyword>
<dbReference type="GO" id="GO:0098552">
    <property type="term" value="C:side of membrane"/>
    <property type="evidence" value="ECO:0007669"/>
    <property type="project" value="UniProtKB-KW"/>
</dbReference>
<evidence type="ECO:0000256" key="7">
    <source>
        <dbReference type="ARBA" id="ARBA00024686"/>
    </source>
</evidence>
<dbReference type="GO" id="GO:0009834">
    <property type="term" value="P:plant-type secondary cell wall biogenesis"/>
    <property type="evidence" value="ECO:0007669"/>
    <property type="project" value="TreeGrafter"/>
</dbReference>
<dbReference type="PANTHER" id="PTHR32077">
    <property type="entry name" value="FASCICLIN-LIKE ARABINOGALACTAN PROTEIN"/>
    <property type="match status" value="1"/>
</dbReference>
<dbReference type="Gene3D" id="2.30.180.10">
    <property type="entry name" value="FAS1 domain"/>
    <property type="match status" value="1"/>
</dbReference>
<dbReference type="InterPro" id="IPR045003">
    <property type="entry name" value="FLA_A"/>
</dbReference>
<gene>
    <name evidence="11" type="ORF">Cni_G07980</name>
</gene>
<dbReference type="PROSITE" id="PS50213">
    <property type="entry name" value="FAS1"/>
    <property type="match status" value="1"/>
</dbReference>
<evidence type="ECO:0000256" key="5">
    <source>
        <dbReference type="ARBA" id="ARBA00022729"/>
    </source>
</evidence>
<dbReference type="PANTHER" id="PTHR32077:SF54">
    <property type="entry name" value="FASCICLIN-LIKE ARABINOGALACTAN PROTEIN 13-RELATED"/>
    <property type="match status" value="1"/>
</dbReference>
<feature type="compositionally biased region" description="Pro residues" evidence="8">
    <location>
        <begin position="194"/>
        <end position="204"/>
    </location>
</feature>
<dbReference type="Pfam" id="PF02469">
    <property type="entry name" value="Fasciclin"/>
    <property type="match status" value="1"/>
</dbReference>
<accession>A0AAQ3K1B6</accession>
<sequence>MASSPPLLALALAALLALSASFVGAAKSKAIAPAPAAPEPLNVTAILLHNSTNHKTFARLLHETQVDIQINSELDDRSNTFTILAPTDDAFVNLKGGALNTLTQQDLVELVLYHILPRYYSLPMFVTASNPVRTQASGNHGTYTLNVTTDNSLRVNVSTGITQTTIADKVFDDSEQLAVYSLDKVMLPYDQFGPKPPPASPPTKGPKGEAAAAAGETSGAAELGRGMWQSLVTGAGLMAAIAGSLL</sequence>
<dbReference type="EMBL" id="CP136891">
    <property type="protein sequence ID" value="WOK99268.1"/>
    <property type="molecule type" value="Genomic_DNA"/>
</dbReference>
<protein>
    <submittedName>
        <fullName evidence="11">Fasciclin-like arabinogalactan protein 9</fullName>
    </submittedName>
</protein>
<evidence type="ECO:0000259" key="10">
    <source>
        <dbReference type="PROSITE" id="PS50213"/>
    </source>
</evidence>
<feature type="compositionally biased region" description="Low complexity" evidence="8">
    <location>
        <begin position="208"/>
        <end position="218"/>
    </location>
</feature>
<evidence type="ECO:0000256" key="1">
    <source>
        <dbReference type="ARBA" id="ARBA00004609"/>
    </source>
</evidence>
<feature type="domain" description="FAS1" evidence="10">
    <location>
        <begin position="41"/>
        <end position="186"/>
    </location>
</feature>
<evidence type="ECO:0000256" key="6">
    <source>
        <dbReference type="ARBA" id="ARBA00023136"/>
    </source>
</evidence>
<evidence type="ECO:0000313" key="12">
    <source>
        <dbReference type="Proteomes" id="UP001327560"/>
    </source>
</evidence>
<dbReference type="GO" id="GO:0005886">
    <property type="term" value="C:plasma membrane"/>
    <property type="evidence" value="ECO:0007669"/>
    <property type="project" value="UniProtKB-SubCell"/>
</dbReference>
<evidence type="ECO:0000313" key="11">
    <source>
        <dbReference type="EMBL" id="WOK99268.1"/>
    </source>
</evidence>
<evidence type="ECO:0000256" key="9">
    <source>
        <dbReference type="SAM" id="SignalP"/>
    </source>
</evidence>
<evidence type="ECO:0000256" key="8">
    <source>
        <dbReference type="SAM" id="MobiDB-lite"/>
    </source>
</evidence>
<keyword evidence="4" id="KW-0325">Glycoprotein</keyword>
<proteinExistence type="inferred from homology"/>
<dbReference type="InterPro" id="IPR036378">
    <property type="entry name" value="FAS1_dom_sf"/>
</dbReference>
<dbReference type="Proteomes" id="UP001327560">
    <property type="component" value="Chromosome 2"/>
</dbReference>
<comment type="similarity">
    <text evidence="2">Belongs to the fasciclin-like AGP family.</text>
</comment>
<dbReference type="InterPro" id="IPR000782">
    <property type="entry name" value="FAS1_domain"/>
</dbReference>
<feature type="chain" id="PRO_5043028787" evidence="9">
    <location>
        <begin position="26"/>
        <end position="246"/>
    </location>
</feature>
<comment type="subcellular location">
    <subcellularLocation>
        <location evidence="1">Cell membrane</location>
        <topology evidence="1">Lipid-anchor</topology>
        <topology evidence="1">GPI-anchor</topology>
    </subcellularLocation>
</comment>
<keyword evidence="4" id="KW-0449">Lipoprotein</keyword>
<evidence type="ECO:0000256" key="2">
    <source>
        <dbReference type="ARBA" id="ARBA00007843"/>
    </source>
</evidence>
<keyword evidence="4" id="KW-0336">GPI-anchor</keyword>
<keyword evidence="12" id="KW-1185">Reference proteome</keyword>
<comment type="function">
    <text evidence="7">May be a cell surface adhesion protein.</text>
</comment>
<evidence type="ECO:0000256" key="3">
    <source>
        <dbReference type="ARBA" id="ARBA00022475"/>
    </source>
</evidence>
<name>A0AAQ3K1B6_9LILI</name>
<organism evidence="11 12">
    <name type="scientific">Canna indica</name>
    <name type="common">Indian-shot</name>
    <dbReference type="NCBI Taxonomy" id="4628"/>
    <lineage>
        <taxon>Eukaryota</taxon>
        <taxon>Viridiplantae</taxon>
        <taxon>Streptophyta</taxon>
        <taxon>Embryophyta</taxon>
        <taxon>Tracheophyta</taxon>
        <taxon>Spermatophyta</taxon>
        <taxon>Magnoliopsida</taxon>
        <taxon>Liliopsida</taxon>
        <taxon>Zingiberales</taxon>
        <taxon>Cannaceae</taxon>
        <taxon>Canna</taxon>
    </lineage>
</organism>
<dbReference type="AlphaFoldDB" id="A0AAQ3K1B6"/>